<evidence type="ECO:0000313" key="11">
    <source>
        <dbReference type="Proteomes" id="UP000504635"/>
    </source>
</evidence>
<dbReference type="CDD" id="cd05481">
    <property type="entry name" value="retropepsin_like_LTR_1"/>
    <property type="match status" value="1"/>
</dbReference>
<dbReference type="FunFam" id="3.30.70.270:FF:000026">
    <property type="entry name" value="Transposon Ty3-G Gag-Pol polyprotein"/>
    <property type="match status" value="1"/>
</dbReference>
<evidence type="ECO:0000256" key="1">
    <source>
        <dbReference type="ARBA" id="ARBA00012493"/>
    </source>
</evidence>
<dbReference type="GO" id="GO:0003964">
    <property type="term" value="F:RNA-directed DNA polymerase activity"/>
    <property type="evidence" value="ECO:0007669"/>
    <property type="project" value="UniProtKB-EC"/>
</dbReference>
<gene>
    <name evidence="14" type="primary">LOC115891038</name>
    <name evidence="12" type="synonym">LOC115874294</name>
    <name evidence="13" type="synonym">LOC115886664</name>
</gene>
<dbReference type="InterPro" id="IPR050951">
    <property type="entry name" value="Retrovirus_Pol_polyprotein"/>
</dbReference>
<dbReference type="Gene3D" id="1.10.340.70">
    <property type="match status" value="1"/>
</dbReference>
<organism evidence="11 14">
    <name type="scientific">Sitophilus oryzae</name>
    <name type="common">Rice weevil</name>
    <name type="synonym">Curculio oryzae</name>
    <dbReference type="NCBI Taxonomy" id="7048"/>
    <lineage>
        <taxon>Eukaryota</taxon>
        <taxon>Metazoa</taxon>
        <taxon>Ecdysozoa</taxon>
        <taxon>Arthropoda</taxon>
        <taxon>Hexapoda</taxon>
        <taxon>Insecta</taxon>
        <taxon>Pterygota</taxon>
        <taxon>Neoptera</taxon>
        <taxon>Endopterygota</taxon>
        <taxon>Coleoptera</taxon>
        <taxon>Polyphaga</taxon>
        <taxon>Cucujiformia</taxon>
        <taxon>Curculionidae</taxon>
        <taxon>Dryophthorinae</taxon>
        <taxon>Sitophilus</taxon>
    </lineage>
</organism>
<feature type="coiled-coil region" evidence="8">
    <location>
        <begin position="1141"/>
        <end position="1168"/>
    </location>
</feature>
<dbReference type="GO" id="GO:0003676">
    <property type="term" value="F:nucleic acid binding"/>
    <property type="evidence" value="ECO:0007669"/>
    <property type="project" value="InterPro"/>
</dbReference>
<keyword evidence="5" id="KW-0255">Endonuclease</keyword>
<evidence type="ECO:0000256" key="8">
    <source>
        <dbReference type="SAM" id="Coils"/>
    </source>
</evidence>
<dbReference type="InterPro" id="IPR041588">
    <property type="entry name" value="Integrase_H2C2"/>
</dbReference>
<name>A0A6J2YVI5_SITOR</name>
<dbReference type="InterPro" id="IPR036397">
    <property type="entry name" value="RNaseH_sf"/>
</dbReference>
<dbReference type="OrthoDB" id="8038132at2759"/>
<dbReference type="Gene3D" id="3.30.70.270">
    <property type="match status" value="2"/>
</dbReference>
<dbReference type="GeneID" id="115891038"/>
<keyword evidence="7" id="KW-0695">RNA-directed DNA polymerase</keyword>
<dbReference type="InterPro" id="IPR012337">
    <property type="entry name" value="RNaseH-like_sf"/>
</dbReference>
<dbReference type="InterPro" id="IPR021109">
    <property type="entry name" value="Peptidase_aspartic_dom_sf"/>
</dbReference>
<dbReference type="GO" id="GO:0015074">
    <property type="term" value="P:DNA integration"/>
    <property type="evidence" value="ECO:0007669"/>
    <property type="project" value="InterPro"/>
</dbReference>
<sequence length="1278" mass="148448">MDVRLPEPLSFDGNLAENFRRFKQSFEIYLIASGKSEKDDKMKIALLLNLMGEEGIEVYNTLKLTELQRANFQTVLNELENYMTPKKNVVYERFLFYSRKQEDEETFDHFYTELKKLSKNCEFEQSTDSMIRDRIVLGIKSRQVQEKLLNVDKLDLNKAIELCRACEIAKSQIKSVQGAEAKVEVVKNKAKTVQRHGNTEEKTLISCKSCGKKHEKRRCPAFGRKCNKCRRYGHFEKMCRSTMMVKELQESKEEEEDEELLVSVVTVSEVKSESEWIETLEFGKQNIRFKVDTGSQVNLIPQHILKSIKNQDIAWQKTKLVLETYGGFKITPIGVVKLKCKFRDKDYTIQFVVVKDKSMPILSLQSSMTMNILKKINEVNLGLDKNSFINNNKDLFIGIGKFKEQCKLKVKNNASPVAKPPRRVPLSIKDRLKKHLDALVNKGIIAKHQGPTEWLSNLVIIEKSDKTLRVCLDPKNLNEVLEREYFEIPTLEEICVKLKNKSYFTVLDFKDGFYQVELDLESSKLCAFGTPFGVYRFLRLPFGLNCAPEYFQKLNQEHFGDIPGVIVYFDDILIAADTSEEHDKILTRVLERAKKYNVKFNSSKIQYKVREVNYLGNIFDREGMRPDKNKIKAIQNLEQPNNKKELQKLLGMINYLRRYIPNLSEISAPLRILLKNNTDWIWTDNQTKCLQMLKNIVSSAPVLANFDVNKEITIQTDSSQSGVGCVLLQENRPVAFGSRALTDSETRFSQIEKEMNAILYSCQKYHSYIYGRKVKILTDHKPLVSIMKKGVADVSSPRLQRIKVKLLKYDIDVQYLPGKDMLIADLLSRNYIKDDIGSDNTFLTEIVHSVNVTDDKLKVFQSETSKDFELKLLKEICLKGWPKTITKTPSPIRKYYNYKTDIYTSNDIMFLGDRIIVPETLRTDMLTQLHANHYGITKTQKRAKSLLYWPGINEDIKEFIKKCKKCEVYQKSNIKEPMILRKIPDLPFQKLASDILEWGGQSYIVIIDYYSKWIELICLQSKTSKSVIDVFKQVFSTHGIPLEVVSDNMPFNSYECKKFAKEWGFKFLTSSPRYPKSNGLAERAVQIAKNMLRKCTDISNALLEYRMTPISASEKSPAELLFNRKLQTKLPIKTELLIPSKINYEKEKEKLEQKRQEYKSYYDRSVRERKEFEEGENVVVKEGRIWEPGKIIRKLEEPRSYIVQKENGNEIRRNSSHLRQSLNEGNFNQNHEFILNEGVDIPSNDIPSNDISISINRATDKSRRPVKLPQHFKDFHMY</sequence>
<dbReference type="GO" id="GO:0004519">
    <property type="term" value="F:endonuclease activity"/>
    <property type="evidence" value="ECO:0007669"/>
    <property type="project" value="UniProtKB-KW"/>
</dbReference>
<dbReference type="FunFam" id="1.10.340.70:FF:000003">
    <property type="entry name" value="Protein CBG25708"/>
    <property type="match status" value="1"/>
</dbReference>
<reference evidence="12 13" key="1">
    <citation type="submission" date="2025-04" db="UniProtKB">
        <authorList>
            <consortium name="RefSeq"/>
        </authorList>
    </citation>
    <scope>IDENTIFICATION</scope>
    <source>
        <tissue evidence="12 13">Gonads</tissue>
    </source>
</reference>
<evidence type="ECO:0000259" key="9">
    <source>
        <dbReference type="PROSITE" id="PS50878"/>
    </source>
</evidence>
<feature type="domain" description="Integrase catalytic" evidence="10">
    <location>
        <begin position="983"/>
        <end position="1147"/>
    </location>
</feature>
<evidence type="ECO:0000256" key="3">
    <source>
        <dbReference type="ARBA" id="ARBA00022695"/>
    </source>
</evidence>
<dbReference type="RefSeq" id="XP_030745261.1">
    <property type="nucleotide sequence ID" value="XM_030889401.1"/>
</dbReference>
<dbReference type="PANTHER" id="PTHR37984">
    <property type="entry name" value="PROTEIN CBG26694"/>
    <property type="match status" value="1"/>
</dbReference>
<keyword evidence="2" id="KW-0808">Transferase</keyword>
<dbReference type="GO" id="GO:0042575">
    <property type="term" value="C:DNA polymerase complex"/>
    <property type="evidence" value="ECO:0007669"/>
    <property type="project" value="UniProtKB-ARBA"/>
</dbReference>
<dbReference type="PANTHER" id="PTHR37984:SF5">
    <property type="entry name" value="PROTEIN NYNRIN-LIKE"/>
    <property type="match status" value="1"/>
</dbReference>
<keyword evidence="8" id="KW-0175">Coiled coil</keyword>
<dbReference type="EC" id="2.7.7.49" evidence="1"/>
<dbReference type="SUPFAM" id="SSF50630">
    <property type="entry name" value="Acid proteases"/>
    <property type="match status" value="1"/>
</dbReference>
<evidence type="ECO:0000256" key="6">
    <source>
        <dbReference type="ARBA" id="ARBA00022801"/>
    </source>
</evidence>
<evidence type="ECO:0000313" key="13">
    <source>
        <dbReference type="RefSeq" id="XP_030761774.1"/>
    </source>
</evidence>
<proteinExistence type="predicted"/>
<evidence type="ECO:0000313" key="14">
    <source>
        <dbReference type="RefSeq" id="XP_030767292.1"/>
    </source>
</evidence>
<dbReference type="RefSeq" id="XP_030761774.1">
    <property type="nucleotide sequence ID" value="XM_030905914.1"/>
</dbReference>
<dbReference type="KEGG" id="soy:115874294"/>
<dbReference type="InterPro" id="IPR043502">
    <property type="entry name" value="DNA/RNA_pol_sf"/>
</dbReference>
<dbReference type="Pfam" id="PF17921">
    <property type="entry name" value="Integrase_H2C2"/>
    <property type="match status" value="1"/>
</dbReference>
<dbReference type="InterPro" id="IPR041373">
    <property type="entry name" value="RT_RNaseH"/>
</dbReference>
<protein>
    <recommendedName>
        <fullName evidence="1">RNA-directed DNA polymerase</fullName>
        <ecNumber evidence="1">2.7.7.49</ecNumber>
    </recommendedName>
</protein>
<keyword evidence="3" id="KW-0548">Nucleotidyltransferase</keyword>
<keyword evidence="4" id="KW-0540">Nuclease</keyword>
<evidence type="ECO:0000256" key="5">
    <source>
        <dbReference type="ARBA" id="ARBA00022759"/>
    </source>
</evidence>
<dbReference type="PROSITE" id="PS50994">
    <property type="entry name" value="INTEGRASE"/>
    <property type="match status" value="1"/>
</dbReference>
<dbReference type="Pfam" id="PF17917">
    <property type="entry name" value="RT_RNaseH"/>
    <property type="match status" value="1"/>
</dbReference>
<dbReference type="Pfam" id="PF00078">
    <property type="entry name" value="RVT_1"/>
    <property type="match status" value="1"/>
</dbReference>
<keyword evidence="11" id="KW-1185">Reference proteome</keyword>
<dbReference type="SUPFAM" id="SSF53098">
    <property type="entry name" value="Ribonuclease H-like"/>
    <property type="match status" value="1"/>
</dbReference>
<dbReference type="KEGG" id="soy:115886664"/>
<dbReference type="Proteomes" id="UP000504635">
    <property type="component" value="Unplaced"/>
</dbReference>
<dbReference type="InterPro" id="IPR000477">
    <property type="entry name" value="RT_dom"/>
</dbReference>
<evidence type="ECO:0000256" key="4">
    <source>
        <dbReference type="ARBA" id="ARBA00022722"/>
    </source>
</evidence>
<evidence type="ECO:0000313" key="12">
    <source>
        <dbReference type="RefSeq" id="XP_030745261.1"/>
    </source>
</evidence>
<evidence type="ECO:0000256" key="7">
    <source>
        <dbReference type="ARBA" id="ARBA00022918"/>
    </source>
</evidence>
<dbReference type="CDD" id="cd01647">
    <property type="entry name" value="RT_LTR"/>
    <property type="match status" value="1"/>
</dbReference>
<evidence type="ECO:0000259" key="10">
    <source>
        <dbReference type="PROSITE" id="PS50994"/>
    </source>
</evidence>
<dbReference type="InterPro" id="IPR001584">
    <property type="entry name" value="Integrase_cat-core"/>
</dbReference>
<dbReference type="Pfam" id="PF00665">
    <property type="entry name" value="rve"/>
    <property type="match status" value="1"/>
</dbReference>
<keyword evidence="6" id="KW-0378">Hydrolase</keyword>
<feature type="domain" description="Reverse transcriptase" evidence="9">
    <location>
        <begin position="442"/>
        <end position="619"/>
    </location>
</feature>
<dbReference type="RefSeq" id="XP_030767292.1">
    <property type="nucleotide sequence ID" value="XM_030911432.1"/>
</dbReference>
<dbReference type="AlphaFoldDB" id="A0A6J2YVI5"/>
<dbReference type="Gene3D" id="2.40.70.10">
    <property type="entry name" value="Acid Proteases"/>
    <property type="match status" value="1"/>
</dbReference>
<evidence type="ECO:0000256" key="2">
    <source>
        <dbReference type="ARBA" id="ARBA00022679"/>
    </source>
</evidence>
<dbReference type="FunFam" id="3.30.420.10:FF:000063">
    <property type="entry name" value="Retrovirus-related Pol polyprotein from transposon 297-like Protein"/>
    <property type="match status" value="1"/>
</dbReference>
<dbReference type="CDD" id="cd09274">
    <property type="entry name" value="RNase_HI_RT_Ty3"/>
    <property type="match status" value="1"/>
</dbReference>
<dbReference type="KEGG" id="soy:115891038"/>
<dbReference type="PROSITE" id="PS50878">
    <property type="entry name" value="RT_POL"/>
    <property type="match status" value="1"/>
</dbReference>
<accession>A0A6J2YVI5</accession>
<dbReference type="InterPro" id="IPR043128">
    <property type="entry name" value="Rev_trsase/Diguanyl_cyclase"/>
</dbReference>
<dbReference type="Gene3D" id="3.10.10.10">
    <property type="entry name" value="HIV Type 1 Reverse Transcriptase, subunit A, domain 1"/>
    <property type="match status" value="1"/>
</dbReference>
<dbReference type="Gene3D" id="3.30.420.10">
    <property type="entry name" value="Ribonuclease H-like superfamily/Ribonuclease H"/>
    <property type="match status" value="1"/>
</dbReference>
<dbReference type="SUPFAM" id="SSF56672">
    <property type="entry name" value="DNA/RNA polymerases"/>
    <property type="match status" value="1"/>
</dbReference>